<keyword evidence="2" id="KW-1185">Reference proteome</keyword>
<accession>A0A482W8U1</accession>
<comment type="caution">
    <text evidence="1">The sequence shown here is derived from an EMBL/GenBank/DDBJ whole genome shotgun (WGS) entry which is preliminary data.</text>
</comment>
<proteinExistence type="predicted"/>
<organism evidence="1 2">
    <name type="scientific">Asbolus verrucosus</name>
    <name type="common">Desert ironclad beetle</name>
    <dbReference type="NCBI Taxonomy" id="1661398"/>
    <lineage>
        <taxon>Eukaryota</taxon>
        <taxon>Metazoa</taxon>
        <taxon>Ecdysozoa</taxon>
        <taxon>Arthropoda</taxon>
        <taxon>Hexapoda</taxon>
        <taxon>Insecta</taxon>
        <taxon>Pterygota</taxon>
        <taxon>Neoptera</taxon>
        <taxon>Endopterygota</taxon>
        <taxon>Coleoptera</taxon>
        <taxon>Polyphaga</taxon>
        <taxon>Cucujiformia</taxon>
        <taxon>Tenebrionidae</taxon>
        <taxon>Pimeliinae</taxon>
        <taxon>Asbolus</taxon>
    </lineage>
</organism>
<protein>
    <submittedName>
        <fullName evidence="1">Uncharacterized protein</fullName>
    </submittedName>
</protein>
<evidence type="ECO:0000313" key="1">
    <source>
        <dbReference type="EMBL" id="RZC41395.1"/>
    </source>
</evidence>
<reference evidence="1 2" key="1">
    <citation type="submission" date="2017-03" db="EMBL/GenBank/DDBJ databases">
        <title>Genome of the blue death feigning beetle - Asbolus verrucosus.</title>
        <authorList>
            <person name="Rider S.D."/>
        </authorList>
    </citation>
    <scope>NUCLEOTIDE SEQUENCE [LARGE SCALE GENOMIC DNA]</scope>
    <source>
        <strain evidence="1">Butters</strain>
        <tissue evidence="1">Head and leg muscle</tissue>
    </source>
</reference>
<sequence length="31" mass="3878">MLIRKRMFSPYYFRVIFNNIAFIFMKRSTVS</sequence>
<dbReference type="EMBL" id="QDEB01017590">
    <property type="protein sequence ID" value="RZC41395.1"/>
    <property type="molecule type" value="Genomic_DNA"/>
</dbReference>
<evidence type="ECO:0000313" key="2">
    <source>
        <dbReference type="Proteomes" id="UP000292052"/>
    </source>
</evidence>
<name>A0A482W8U1_ASBVE</name>
<gene>
    <name evidence="1" type="ORF">BDFB_001028</name>
</gene>
<dbReference type="AlphaFoldDB" id="A0A482W8U1"/>
<dbReference type="Proteomes" id="UP000292052">
    <property type="component" value="Unassembled WGS sequence"/>
</dbReference>